<dbReference type="GO" id="GO:0030527">
    <property type="term" value="F:structural constituent of chromatin"/>
    <property type="evidence" value="ECO:0007669"/>
    <property type="project" value="InterPro"/>
</dbReference>
<dbReference type="EMBL" id="OU898277">
    <property type="protein sequence ID" value="CAG9829182.1"/>
    <property type="molecule type" value="Genomic_DNA"/>
</dbReference>
<dbReference type="CDD" id="cd22911">
    <property type="entry name" value="HFD_H3"/>
    <property type="match status" value="1"/>
</dbReference>
<keyword evidence="5" id="KW-1185">Reference proteome</keyword>
<evidence type="ECO:0000313" key="4">
    <source>
        <dbReference type="EMBL" id="CAG9829182.1"/>
    </source>
</evidence>
<dbReference type="InterPro" id="IPR007125">
    <property type="entry name" value="H2A/H2B/H3"/>
</dbReference>
<dbReference type="SUPFAM" id="SSF47113">
    <property type="entry name" value="Histone-fold"/>
    <property type="match status" value="1"/>
</dbReference>
<evidence type="ECO:0000256" key="2">
    <source>
        <dbReference type="SAM" id="MobiDB-lite"/>
    </source>
</evidence>
<dbReference type="InterPro" id="IPR009072">
    <property type="entry name" value="Histone-fold"/>
</dbReference>
<protein>
    <recommendedName>
        <fullName evidence="3">Core Histone H2A/H2B/H3 domain-containing protein</fullName>
    </recommendedName>
</protein>
<feature type="region of interest" description="Disordered" evidence="2">
    <location>
        <begin position="1"/>
        <end position="85"/>
    </location>
</feature>
<feature type="domain" description="Core Histone H2A/H2B/H3" evidence="3">
    <location>
        <begin position="94"/>
        <end position="178"/>
    </location>
</feature>
<sequence>MVKRKLTPRKSTVSLNQSPSKNTRSQPTSDLSSNQRTSSRKSTVDQPSTSINVPTSSQSLPNVSKNRRKSGKRKKKTSSTQMTIGPRYFKVSNKTLKDIGRLQREVTNCIPRLPFSRLIREILLQEGRVHQLRVQLEALKALQEASEIYLVNLFEDANRCAAHARRITVMPRDIQLTLELRGPTDSGR</sequence>
<dbReference type="PANTHER" id="PTHR45810">
    <property type="entry name" value="HISTONE H3.2"/>
    <property type="match status" value="1"/>
</dbReference>
<reference evidence="4" key="1">
    <citation type="submission" date="2022-01" db="EMBL/GenBank/DDBJ databases">
        <authorList>
            <person name="King R."/>
        </authorList>
    </citation>
    <scope>NUCLEOTIDE SEQUENCE</scope>
</reference>
<evidence type="ECO:0000313" key="5">
    <source>
        <dbReference type="Proteomes" id="UP001153709"/>
    </source>
</evidence>
<accession>A0A9N9SPU9</accession>
<organism evidence="4 5">
    <name type="scientific">Diabrotica balteata</name>
    <name type="common">Banded cucumber beetle</name>
    <dbReference type="NCBI Taxonomy" id="107213"/>
    <lineage>
        <taxon>Eukaryota</taxon>
        <taxon>Metazoa</taxon>
        <taxon>Ecdysozoa</taxon>
        <taxon>Arthropoda</taxon>
        <taxon>Hexapoda</taxon>
        <taxon>Insecta</taxon>
        <taxon>Pterygota</taxon>
        <taxon>Neoptera</taxon>
        <taxon>Endopterygota</taxon>
        <taxon>Coleoptera</taxon>
        <taxon>Polyphaga</taxon>
        <taxon>Cucujiformia</taxon>
        <taxon>Chrysomeloidea</taxon>
        <taxon>Chrysomelidae</taxon>
        <taxon>Galerucinae</taxon>
        <taxon>Diabroticina</taxon>
        <taxon>Diabroticites</taxon>
        <taxon>Diabrotica</taxon>
    </lineage>
</organism>
<dbReference type="PANTHER" id="PTHR45810:SF1">
    <property type="entry name" value="HISTONE H3-LIKE CENTROMERIC PROTEIN A"/>
    <property type="match status" value="1"/>
</dbReference>
<dbReference type="AlphaFoldDB" id="A0A9N9SPU9"/>
<dbReference type="OrthoDB" id="420022at2759"/>
<dbReference type="Pfam" id="PF00125">
    <property type="entry name" value="Histone"/>
    <property type="match status" value="1"/>
</dbReference>
<gene>
    <name evidence="4" type="ORF">DIABBA_LOCUS3031</name>
</gene>
<dbReference type="Gene3D" id="1.10.20.10">
    <property type="entry name" value="Histone, subunit A"/>
    <property type="match status" value="1"/>
</dbReference>
<feature type="compositionally biased region" description="Polar residues" evidence="2">
    <location>
        <begin position="9"/>
        <end position="63"/>
    </location>
</feature>
<dbReference type="GO" id="GO:0003677">
    <property type="term" value="F:DNA binding"/>
    <property type="evidence" value="ECO:0007669"/>
    <property type="project" value="InterPro"/>
</dbReference>
<proteinExistence type="inferred from homology"/>
<comment type="similarity">
    <text evidence="1">Belongs to the histone H3 family.</text>
</comment>
<dbReference type="GO" id="GO:0046982">
    <property type="term" value="F:protein heterodimerization activity"/>
    <property type="evidence" value="ECO:0007669"/>
    <property type="project" value="InterPro"/>
</dbReference>
<evidence type="ECO:0000256" key="1">
    <source>
        <dbReference type="ARBA" id="ARBA00010343"/>
    </source>
</evidence>
<evidence type="ECO:0000259" key="3">
    <source>
        <dbReference type="Pfam" id="PF00125"/>
    </source>
</evidence>
<dbReference type="InterPro" id="IPR000164">
    <property type="entry name" value="Histone_H3/CENP-A"/>
</dbReference>
<dbReference type="Proteomes" id="UP001153709">
    <property type="component" value="Chromosome 2"/>
</dbReference>
<dbReference type="GO" id="GO:0000786">
    <property type="term" value="C:nucleosome"/>
    <property type="evidence" value="ECO:0007669"/>
    <property type="project" value="InterPro"/>
</dbReference>
<name>A0A9N9SPU9_DIABA</name>
<feature type="compositionally biased region" description="Basic residues" evidence="2">
    <location>
        <begin position="65"/>
        <end position="77"/>
    </location>
</feature>
<dbReference type="SMART" id="SM00428">
    <property type="entry name" value="H3"/>
    <property type="match status" value="1"/>
</dbReference>